<dbReference type="AlphaFoldDB" id="I5B3Y9"/>
<dbReference type="PANTHER" id="PTHR47505">
    <property type="entry name" value="DNA UTILIZATION PROTEIN YHGH"/>
    <property type="match status" value="1"/>
</dbReference>
<keyword evidence="3" id="KW-1185">Reference proteome</keyword>
<dbReference type="OrthoDB" id="9779910at2"/>
<comment type="similarity">
    <text evidence="1">Belongs to the ComF/GntX family.</text>
</comment>
<keyword evidence="2" id="KW-0328">Glycosyltransferase</keyword>
<dbReference type="EMBL" id="CM001488">
    <property type="protein sequence ID" value="EIM64202.1"/>
    <property type="molecule type" value="Genomic_DNA"/>
</dbReference>
<dbReference type="Proteomes" id="UP000005778">
    <property type="component" value="Chromosome"/>
</dbReference>
<sequence>MIKKLVKATGAGVCALVFPDKCLGCGKYIKKNADNPLSKCFCHRCLGEVLPVFDHPFCPACGHCFESGPDHLCEACLKTPMVMESVRAAFIYKELIQKALGLFKYQSKLSLARPFERHLFQAFATHFDMNGFHLIVPIPLHVSKAKKRGFNQSYLLVRNFPRLYRDAYGRPAPWCIDIRCLARVRATVSQTGLDHKARKNNLTQAFACPKPDYIQGKNILLVDDVFTTGATCNAAAQTLMNAGAAGVSALVLARA</sequence>
<evidence type="ECO:0000256" key="1">
    <source>
        <dbReference type="ARBA" id="ARBA00008007"/>
    </source>
</evidence>
<evidence type="ECO:0000313" key="2">
    <source>
        <dbReference type="EMBL" id="EIM64202.1"/>
    </source>
</evidence>
<dbReference type="GO" id="GO:0016757">
    <property type="term" value="F:glycosyltransferase activity"/>
    <property type="evidence" value="ECO:0007669"/>
    <property type="project" value="UniProtKB-KW"/>
</dbReference>
<dbReference type="PANTHER" id="PTHR47505:SF1">
    <property type="entry name" value="DNA UTILIZATION PROTEIN YHGH"/>
    <property type="match status" value="1"/>
</dbReference>
<organism evidence="2 3">
    <name type="scientific">Desulfobacter postgatei 2ac9</name>
    <dbReference type="NCBI Taxonomy" id="879212"/>
    <lineage>
        <taxon>Bacteria</taxon>
        <taxon>Pseudomonadati</taxon>
        <taxon>Thermodesulfobacteriota</taxon>
        <taxon>Desulfobacteria</taxon>
        <taxon>Desulfobacterales</taxon>
        <taxon>Desulfobacteraceae</taxon>
        <taxon>Desulfobacter</taxon>
    </lineage>
</organism>
<proteinExistence type="inferred from homology"/>
<reference evidence="2 3" key="1">
    <citation type="submission" date="2011-09" db="EMBL/GenBank/DDBJ databases">
        <authorList>
            <consortium name="US DOE Joint Genome Institute (JGI-PGF)"/>
            <person name="Lucas S."/>
            <person name="Han J."/>
            <person name="Lapidus A."/>
            <person name="Cheng J.-F."/>
            <person name="Goodwin L."/>
            <person name="Pitluck S."/>
            <person name="Peters L."/>
            <person name="Land M.L."/>
            <person name="Hauser L."/>
            <person name="Orellana R."/>
            <person name="Lovley D."/>
            <person name="Woyke T.J."/>
        </authorList>
    </citation>
    <scope>NUCLEOTIDE SEQUENCE [LARGE SCALE GENOMIC DNA]</scope>
    <source>
        <strain evidence="2 3">2ac9</strain>
    </source>
</reference>
<dbReference type="HOGENOM" id="CLU_054549_1_1_7"/>
<dbReference type="Gene3D" id="3.40.50.2020">
    <property type="match status" value="1"/>
</dbReference>
<dbReference type="eggNOG" id="COG1040">
    <property type="taxonomic scope" value="Bacteria"/>
</dbReference>
<gene>
    <name evidence="2" type="ORF">DespoDRAFT_02337</name>
</gene>
<evidence type="ECO:0000313" key="3">
    <source>
        <dbReference type="Proteomes" id="UP000005778"/>
    </source>
</evidence>
<reference evidence="2 3" key="2">
    <citation type="submission" date="2012-02" db="EMBL/GenBank/DDBJ databases">
        <title>Improved High-Quality Draft sequence of Desulfobacter postgatei 2ac9.</title>
        <authorList>
            <consortium name="US DOE Joint Genome Institute"/>
            <person name="Lucas S."/>
            <person name="Han J."/>
            <person name="Lapidus A."/>
            <person name="Cheng J.-F."/>
            <person name="Goodwin L."/>
            <person name="Pitluck S."/>
            <person name="Peters L."/>
            <person name="Ovchinnikova G."/>
            <person name="Held B."/>
            <person name="Detter J.C."/>
            <person name="Han C."/>
            <person name="Tapia R."/>
            <person name="Land M."/>
            <person name="Hauser L."/>
            <person name="Kyrpides N."/>
            <person name="Ivanova N."/>
            <person name="Pagani I."/>
            <person name="Orellana R."/>
            <person name="Lovley D."/>
            <person name="Woyke T."/>
        </authorList>
    </citation>
    <scope>NUCLEOTIDE SEQUENCE [LARGE SCALE GENOMIC DNA]</scope>
    <source>
        <strain evidence="2 3">2ac9</strain>
    </source>
</reference>
<name>I5B3Y9_9BACT</name>
<dbReference type="InterPro" id="IPR051910">
    <property type="entry name" value="ComF/GntX_DNA_util-trans"/>
</dbReference>
<protein>
    <submittedName>
        <fullName evidence="2">Putative amidophosphoribosyltransferase</fullName>
    </submittedName>
</protein>
<dbReference type="RefSeq" id="WP_004073675.1">
    <property type="nucleotide sequence ID" value="NZ_CM001488.1"/>
</dbReference>
<accession>I5B3Y9</accession>
<dbReference type="CDD" id="cd06223">
    <property type="entry name" value="PRTases_typeI"/>
    <property type="match status" value="1"/>
</dbReference>
<dbReference type="SUPFAM" id="SSF53271">
    <property type="entry name" value="PRTase-like"/>
    <property type="match status" value="1"/>
</dbReference>
<dbReference type="InterPro" id="IPR029057">
    <property type="entry name" value="PRTase-like"/>
</dbReference>
<dbReference type="InterPro" id="IPR000836">
    <property type="entry name" value="PRTase_dom"/>
</dbReference>
<keyword evidence="2" id="KW-0808">Transferase</keyword>
<dbReference type="STRING" id="879212.DespoDRAFT_02337"/>